<dbReference type="InterPro" id="IPR040982">
    <property type="entry name" value="DNA_pol3_finger"/>
</dbReference>
<reference evidence="10" key="1">
    <citation type="submission" date="2020-05" db="EMBL/GenBank/DDBJ databases">
        <authorList>
            <person name="Chiriac C."/>
            <person name="Salcher M."/>
            <person name="Ghai R."/>
            <person name="Kavagutti S V."/>
        </authorList>
    </citation>
    <scope>NUCLEOTIDE SEQUENCE</scope>
</reference>
<dbReference type="InterPro" id="IPR003141">
    <property type="entry name" value="Pol/His_phosphatase_N"/>
</dbReference>
<dbReference type="Gene3D" id="1.10.150.870">
    <property type="match status" value="1"/>
</dbReference>
<dbReference type="PANTHER" id="PTHR32294:SF0">
    <property type="entry name" value="DNA POLYMERASE III SUBUNIT ALPHA"/>
    <property type="match status" value="1"/>
</dbReference>
<evidence type="ECO:0000313" key="10">
    <source>
        <dbReference type="EMBL" id="CAB4531293.1"/>
    </source>
</evidence>
<dbReference type="EC" id="2.7.7.7" evidence="2"/>
<dbReference type="Pfam" id="PF02811">
    <property type="entry name" value="PHP"/>
    <property type="match status" value="1"/>
</dbReference>
<dbReference type="InterPro" id="IPR041931">
    <property type="entry name" value="DNA_pol3_alpha_thumb_dom"/>
</dbReference>
<organism evidence="10">
    <name type="scientific">freshwater metagenome</name>
    <dbReference type="NCBI Taxonomy" id="449393"/>
    <lineage>
        <taxon>unclassified sequences</taxon>
        <taxon>metagenomes</taxon>
        <taxon>ecological metagenomes</taxon>
    </lineage>
</organism>
<keyword evidence="7" id="KW-0239">DNA-directed DNA polymerase</keyword>
<name>A0A6J6AYX3_9ZZZZ</name>
<evidence type="ECO:0000256" key="2">
    <source>
        <dbReference type="ARBA" id="ARBA00012417"/>
    </source>
</evidence>
<dbReference type="GO" id="GO:0008408">
    <property type="term" value="F:3'-5' exonuclease activity"/>
    <property type="evidence" value="ECO:0007669"/>
    <property type="project" value="InterPro"/>
</dbReference>
<dbReference type="Pfam" id="PF07733">
    <property type="entry name" value="DNA_pol3_alpha"/>
    <property type="match status" value="1"/>
</dbReference>
<evidence type="ECO:0000256" key="1">
    <source>
        <dbReference type="ARBA" id="ARBA00004496"/>
    </source>
</evidence>
<evidence type="ECO:0000256" key="3">
    <source>
        <dbReference type="ARBA" id="ARBA00019114"/>
    </source>
</evidence>
<keyword evidence="5" id="KW-0548">Nucleotidyltransferase</keyword>
<protein>
    <recommendedName>
        <fullName evidence="3">DNA polymerase III subunit alpha</fullName>
        <ecNumber evidence="2">2.7.7.7</ecNumber>
    </recommendedName>
</protein>
<dbReference type="CDD" id="cd04485">
    <property type="entry name" value="DnaE_OBF"/>
    <property type="match status" value="1"/>
</dbReference>
<dbReference type="InterPro" id="IPR029460">
    <property type="entry name" value="DNAPol_HHH"/>
</dbReference>
<dbReference type="Pfam" id="PF14579">
    <property type="entry name" value="HHH_6"/>
    <property type="match status" value="1"/>
</dbReference>
<dbReference type="PANTHER" id="PTHR32294">
    <property type="entry name" value="DNA POLYMERASE III SUBUNIT ALPHA"/>
    <property type="match status" value="1"/>
</dbReference>
<dbReference type="NCBIfam" id="TIGR00594">
    <property type="entry name" value="polc"/>
    <property type="match status" value="1"/>
</dbReference>
<keyword evidence="6" id="KW-0235">DNA replication</keyword>
<dbReference type="SUPFAM" id="SSF89550">
    <property type="entry name" value="PHP domain-like"/>
    <property type="match status" value="1"/>
</dbReference>
<dbReference type="GO" id="GO:0003887">
    <property type="term" value="F:DNA-directed DNA polymerase activity"/>
    <property type="evidence" value="ECO:0007669"/>
    <property type="project" value="UniProtKB-KW"/>
</dbReference>
<evidence type="ECO:0000256" key="7">
    <source>
        <dbReference type="ARBA" id="ARBA00022932"/>
    </source>
</evidence>
<dbReference type="SMART" id="SM00481">
    <property type="entry name" value="POLIIIAc"/>
    <property type="match status" value="1"/>
</dbReference>
<dbReference type="InterPro" id="IPR004365">
    <property type="entry name" value="NA-bd_OB_tRNA"/>
</dbReference>
<sequence length="1223" mass="134386">MASSDSFVHLHVHTEYSMLDGAARVQPLVKAAAAAGMPALAITDHGNLFGAYDFYQSAKKAGIKPIIGIEAYLAPGDTSRTERTRVRWGNAGDGDDVSGGGAFTHATLLAETTEGMYNLFRLSSQSYLDGVYYKPRMDREILSKYAKGIIATTGCASGEIHTLLRTKGYEAALAAAGVYQDIFGRDNYFAEIMDHGIEIERRTHHDLLRIAKDLKMPLVATNDLHYIHPGDSEAHSALLCIQVNASLNDPNRFKFDGSGYYLKSAAEMRELFKDYPEACDNTLAIAERCNVEFEQREKELMPRFEVPTGETEDSWFEKEVFAGLDRRFGGKVPEDRLTQAKYEIGVIHNMGYSGYFLVVADFINWARRQGIRVGPGRGSAGGAIVAYALGITELDPIQHGLIFERFLNPDRISMPDIDVDFDDRRRGEVIRYVNQKYGEDRVAQIVTFGSIKAKAGLKDAARILDYPYAVGDKLTKALPAMVLGKDISLEDIENESAERYGEAAEFRKLVAEDKEAARAYEVAKGLEGLKRSTGVHAAGVIISAEPLFDVIPIMTREGEDGIVTQFDQPPLEKLGLLKMDFLGLRNLTVIDDALENIRNNGKMPPVLEELDLDADERAYQLLSAGDTLGVFQLDGDNMRTLLRLLRPSEFEHISAAIALYRPGPMGENSHTNYALRKNGRQPNVPIHASLKEPLAEVLDPTYGLIIYQEQVMAAAQKVAGYSLAEADILRKAMGKKDEVELKKLFASFSAGMQANGYGMDAVNRLWETLLPFAGYAFNKAHSACYGVISYWTAYLKANFPAEYMAALLTSVGDSKDKLGVYLSECRKQGIRVLSPDVNESFGNFSAVGGDIRFGLSAVKNVGANVVEGIVSARREKGAFTSFNDFLKKVPSTVCTKRTIESLIKAGAFDSLGHTRRSLIAIHETAVDSISSVKKNEASGQVDLFGSMFDDDPTQVVIPDLEEYEKRDKLALEKLMLGLYVSDHPLSGRERQLATFADLSIANFLASESLKDGEVVTLAGLVTSSVTKIGRKSGKPYAMVTVEDFESELQLMLAGKSFDEYGRVLEADQVVAVRGAITSRDEARSLRVFDITIIEGDAEGDNRSINLNIQEKQATRENIERLDKILAMHPGYSTVVVNMHSSDGGRHFELSKRARWSTGFAAEIKGLFGLSALSQLAVVDDSDALTDVESGEFVDRDVASLMVEQRGLFGADETFDNVADDDGV</sequence>
<dbReference type="GO" id="GO:0005737">
    <property type="term" value="C:cytoplasm"/>
    <property type="evidence" value="ECO:0007669"/>
    <property type="project" value="UniProtKB-SubCell"/>
</dbReference>
<evidence type="ECO:0000256" key="5">
    <source>
        <dbReference type="ARBA" id="ARBA00022695"/>
    </source>
</evidence>
<dbReference type="InterPro" id="IPR004805">
    <property type="entry name" value="DnaE2/DnaE/PolC"/>
</dbReference>
<comment type="catalytic activity">
    <reaction evidence="8">
        <text>DNA(n) + a 2'-deoxyribonucleoside 5'-triphosphate = DNA(n+1) + diphosphate</text>
        <dbReference type="Rhea" id="RHEA:22508"/>
        <dbReference type="Rhea" id="RHEA-COMP:17339"/>
        <dbReference type="Rhea" id="RHEA-COMP:17340"/>
        <dbReference type="ChEBI" id="CHEBI:33019"/>
        <dbReference type="ChEBI" id="CHEBI:61560"/>
        <dbReference type="ChEBI" id="CHEBI:173112"/>
        <dbReference type="EC" id="2.7.7.7"/>
    </reaction>
</comment>
<gene>
    <name evidence="10" type="ORF">UFOPK1410_00068</name>
</gene>
<dbReference type="Pfam" id="PF17657">
    <property type="entry name" value="DNA_pol3_finger"/>
    <property type="match status" value="1"/>
</dbReference>
<feature type="domain" description="Polymerase/histidinol phosphatase N-terminal" evidence="9">
    <location>
        <begin position="8"/>
        <end position="75"/>
    </location>
</feature>
<dbReference type="EMBL" id="CAEZSH010000004">
    <property type="protein sequence ID" value="CAB4531293.1"/>
    <property type="molecule type" value="Genomic_DNA"/>
</dbReference>
<dbReference type="Gene3D" id="3.20.20.140">
    <property type="entry name" value="Metal-dependent hydrolases"/>
    <property type="match status" value="1"/>
</dbReference>
<dbReference type="InterPro" id="IPR016195">
    <property type="entry name" value="Pol/histidinol_Pase-like"/>
</dbReference>
<evidence type="ECO:0000256" key="8">
    <source>
        <dbReference type="ARBA" id="ARBA00049244"/>
    </source>
</evidence>
<dbReference type="CDD" id="cd12113">
    <property type="entry name" value="PHP_PolIIIA_DnaE3"/>
    <property type="match status" value="1"/>
</dbReference>
<accession>A0A6J6AYX3</accession>
<evidence type="ECO:0000259" key="9">
    <source>
        <dbReference type="SMART" id="SM00481"/>
    </source>
</evidence>
<dbReference type="InterPro" id="IPR004013">
    <property type="entry name" value="PHP_dom"/>
</dbReference>
<keyword evidence="4" id="KW-0808">Transferase</keyword>
<evidence type="ECO:0000256" key="6">
    <source>
        <dbReference type="ARBA" id="ARBA00022705"/>
    </source>
</evidence>
<comment type="subcellular location">
    <subcellularLocation>
        <location evidence="1">Cytoplasm</location>
    </subcellularLocation>
</comment>
<dbReference type="NCBIfam" id="NF004226">
    <property type="entry name" value="PRK05673.1"/>
    <property type="match status" value="1"/>
</dbReference>
<proteinExistence type="predicted"/>
<dbReference type="GO" id="GO:0003676">
    <property type="term" value="F:nucleic acid binding"/>
    <property type="evidence" value="ECO:0007669"/>
    <property type="project" value="InterPro"/>
</dbReference>
<dbReference type="InterPro" id="IPR011708">
    <property type="entry name" value="DNA_pol3_alpha_NTPase_dom"/>
</dbReference>
<dbReference type="GO" id="GO:0006260">
    <property type="term" value="P:DNA replication"/>
    <property type="evidence" value="ECO:0007669"/>
    <property type="project" value="UniProtKB-KW"/>
</dbReference>
<dbReference type="Gene3D" id="1.10.10.1600">
    <property type="entry name" value="Bacterial DNA polymerase III alpha subunit, thumb domain"/>
    <property type="match status" value="1"/>
</dbReference>
<dbReference type="Pfam" id="PF01336">
    <property type="entry name" value="tRNA_anti-codon"/>
    <property type="match status" value="1"/>
</dbReference>
<dbReference type="AlphaFoldDB" id="A0A6J6AYX3"/>
<evidence type="ECO:0000256" key="4">
    <source>
        <dbReference type="ARBA" id="ARBA00022679"/>
    </source>
</evidence>